<sequence length="846" mass="91501">MVAQFQTALTAVLALSGASHVLGKGVRSNGRKLQNVCVDPGLDISMSESLMAVMSTTGMWDAVMDGLEQFATDGVSIGSSTALLPEANDAAVTGATIEDGQSGDVNFPHGNIKPLATAGERSVCLESYGWKITGTPDGLGAYLPNDDTVRVVVQSEGYGPLRYESFKFPVNDGAATFGGSHIQYVDYDRESLSMFMNNADAASTMVTGAGEMIENVINLKGEPVGRRNGESPTSMGAHFANTDANGTYAMLKMVAEADWFLQSLCSAHLEQQHQWGPGIGLEDDIFLTSEEWSNYALDQLFVGLSVRKLCHTIVLESGQQRQAISFTRANSTSLFPIHVSSTYAPQGHALDIQTKTLYALGGITQGGFEKIIEVNPQNPDYIILAISGYNGPFDINDHVPDKLYPENMIEARNVEYGPRADGNNYTFTKDIVPFRIFVGVKGKLEDGSEAPADDFLARNGLKYGQMYGFAIDMRNDTGAVGPTAGEWRDAWHKTATNGETVPGKWIAQPWRWDGEVRNFQHDGSWDYQNPPPGTEAGSELEGYYWWVSNGIDKGGCKTEHITGDPRPDTSAFIQGSTCGYFGHLYINDVVEVLAVAGGELPTVFDGSYYVYQGETDITEQVVLNGAGRLPDGRNATRNWDNADPESTGKVTFEDVDGLEAFQAADGNMYLMIQEDSGNKYGERMFISSPLEHEDDGEDLTYYFVAMSGGKQNSRQVAGVGVPAGVACHDGEKFKADAHEFSGLFDMSGLLRKNDDGTWGMSASDTGVAKLANNALVDINDKYILVGLQAGNFACGVIGAFQADRGGQWLLYQPSIPHGAVPSVEVVRQDFPQEESEDEETDGDGDD</sequence>
<protein>
    <submittedName>
        <fullName evidence="2">WGS project CAID00000000 data, contig chromosome</fullName>
    </submittedName>
</protein>
<keyword evidence="1" id="KW-0732">Signal</keyword>
<reference evidence="2" key="1">
    <citation type="submission" date="2020-06" db="EMBL/GenBank/DDBJ databases">
        <authorList>
            <consortium name="Plant Systems Biology data submission"/>
        </authorList>
    </citation>
    <scope>NUCLEOTIDE SEQUENCE</scope>
    <source>
        <strain evidence="2">D6</strain>
    </source>
</reference>
<evidence type="ECO:0000256" key="1">
    <source>
        <dbReference type="SAM" id="SignalP"/>
    </source>
</evidence>
<evidence type="ECO:0000313" key="2">
    <source>
        <dbReference type="EMBL" id="CAB9514235.1"/>
    </source>
</evidence>
<dbReference type="EMBL" id="CAICTM010000640">
    <property type="protein sequence ID" value="CAB9514235.1"/>
    <property type="molecule type" value="Genomic_DNA"/>
</dbReference>
<name>A0A9N8E8Z9_9STRA</name>
<feature type="signal peptide" evidence="1">
    <location>
        <begin position="1"/>
        <end position="23"/>
    </location>
</feature>
<gene>
    <name evidence="2" type="ORF">SEMRO_641_G179940.1</name>
</gene>
<comment type="caution">
    <text evidence="2">The sequence shown here is derived from an EMBL/GenBank/DDBJ whole genome shotgun (WGS) entry which is preliminary data.</text>
</comment>
<dbReference type="OrthoDB" id="10263082at2759"/>
<dbReference type="AlphaFoldDB" id="A0A9N8E8Z9"/>
<keyword evidence="3" id="KW-1185">Reference proteome</keyword>
<accession>A0A9N8E8Z9</accession>
<organism evidence="2 3">
    <name type="scientific">Seminavis robusta</name>
    <dbReference type="NCBI Taxonomy" id="568900"/>
    <lineage>
        <taxon>Eukaryota</taxon>
        <taxon>Sar</taxon>
        <taxon>Stramenopiles</taxon>
        <taxon>Ochrophyta</taxon>
        <taxon>Bacillariophyta</taxon>
        <taxon>Bacillariophyceae</taxon>
        <taxon>Bacillariophycidae</taxon>
        <taxon>Naviculales</taxon>
        <taxon>Naviculaceae</taxon>
        <taxon>Seminavis</taxon>
    </lineage>
</organism>
<proteinExistence type="predicted"/>
<feature type="chain" id="PRO_5040352040" evidence="1">
    <location>
        <begin position="24"/>
        <end position="846"/>
    </location>
</feature>
<dbReference type="Proteomes" id="UP001153069">
    <property type="component" value="Unassembled WGS sequence"/>
</dbReference>
<evidence type="ECO:0000313" key="3">
    <source>
        <dbReference type="Proteomes" id="UP001153069"/>
    </source>
</evidence>